<dbReference type="AlphaFoldDB" id="A0A7U2EZP4"/>
<evidence type="ECO:0000256" key="1">
    <source>
        <dbReference type="SAM" id="MobiDB-lite"/>
    </source>
</evidence>
<gene>
    <name evidence="2" type="ORF">JI435_408180</name>
</gene>
<sequence length="117" mass="12939">MGQRWYANHGKTPNRGRRLLDCQIRESAVANLHNQEAAELDWERGDVYEKPCLGRALGWKTGSGEMREVGQGRPSSGARSQVGGGLQAGGPNRLLQGCAWAGNRRREVLRMVQGHCR</sequence>
<evidence type="ECO:0000313" key="3">
    <source>
        <dbReference type="Proteomes" id="UP000663193"/>
    </source>
</evidence>
<keyword evidence="3" id="KW-1185">Reference proteome</keyword>
<evidence type="ECO:0000313" key="2">
    <source>
        <dbReference type="EMBL" id="QRC96010.1"/>
    </source>
</evidence>
<dbReference type="VEuPathDB" id="FungiDB:JI435_408180"/>
<dbReference type="EMBL" id="CP069028">
    <property type="protein sequence ID" value="QRC96010.1"/>
    <property type="molecule type" value="Genomic_DNA"/>
</dbReference>
<feature type="region of interest" description="Disordered" evidence="1">
    <location>
        <begin position="64"/>
        <end position="90"/>
    </location>
</feature>
<protein>
    <submittedName>
        <fullName evidence="2">Uncharacterized protein</fullName>
    </submittedName>
</protein>
<accession>A0A7U2EZP4</accession>
<organism evidence="2 3">
    <name type="scientific">Phaeosphaeria nodorum (strain SN15 / ATCC MYA-4574 / FGSC 10173)</name>
    <name type="common">Glume blotch fungus</name>
    <name type="synonym">Parastagonospora nodorum</name>
    <dbReference type="NCBI Taxonomy" id="321614"/>
    <lineage>
        <taxon>Eukaryota</taxon>
        <taxon>Fungi</taxon>
        <taxon>Dikarya</taxon>
        <taxon>Ascomycota</taxon>
        <taxon>Pezizomycotina</taxon>
        <taxon>Dothideomycetes</taxon>
        <taxon>Pleosporomycetidae</taxon>
        <taxon>Pleosporales</taxon>
        <taxon>Pleosporineae</taxon>
        <taxon>Phaeosphaeriaceae</taxon>
        <taxon>Parastagonospora</taxon>
    </lineage>
</organism>
<proteinExistence type="predicted"/>
<name>A0A7U2EZP4_PHANO</name>
<reference evidence="3" key="1">
    <citation type="journal article" date="2021" name="BMC Genomics">
        <title>Chromosome-level genome assembly and manually-curated proteome of model necrotroph Parastagonospora nodorum Sn15 reveals a genome-wide trove of candidate effector homologs, and redundancy of virulence-related functions within an accessory chromosome.</title>
        <authorList>
            <person name="Bertazzoni S."/>
            <person name="Jones D.A.B."/>
            <person name="Phan H.T."/>
            <person name="Tan K.-C."/>
            <person name="Hane J.K."/>
        </authorList>
    </citation>
    <scope>NUCLEOTIDE SEQUENCE [LARGE SCALE GENOMIC DNA]</scope>
    <source>
        <strain evidence="3">SN15 / ATCC MYA-4574 / FGSC 10173)</strain>
    </source>
</reference>
<dbReference type="Proteomes" id="UP000663193">
    <property type="component" value="Chromosome 6"/>
</dbReference>